<dbReference type="CDD" id="cd15541">
    <property type="entry name" value="PHD_TIF1_like"/>
    <property type="match status" value="1"/>
</dbReference>
<evidence type="ECO:0000313" key="8">
    <source>
        <dbReference type="Proteomes" id="UP000708208"/>
    </source>
</evidence>
<keyword evidence="2 4" id="KW-0863">Zinc-finger</keyword>
<gene>
    <name evidence="7" type="ORF">AFUS01_LOCUS14398</name>
</gene>
<proteinExistence type="predicted"/>
<evidence type="ECO:0000256" key="2">
    <source>
        <dbReference type="ARBA" id="ARBA00022771"/>
    </source>
</evidence>
<dbReference type="AlphaFoldDB" id="A0A8J2JSK6"/>
<keyword evidence="8" id="KW-1185">Reference proteome</keyword>
<evidence type="ECO:0000259" key="6">
    <source>
        <dbReference type="PROSITE" id="PS50016"/>
    </source>
</evidence>
<dbReference type="Pfam" id="PF00628">
    <property type="entry name" value="PHD"/>
    <property type="match status" value="1"/>
</dbReference>
<name>A0A8J2JSK6_9HEXA</name>
<dbReference type="InterPro" id="IPR001965">
    <property type="entry name" value="Znf_PHD"/>
</dbReference>
<sequence length="187" mass="21746">MKISMEDPNEDYCAVCLDGGEDVLICCDVCPKVFHLNCHLPTVKTVPKDEWQCLFCTTYESVLEKYPLEEGVEESEPEKGLSLRDFQLTCKFMCELYKVRESLTVRGFYERLFQQYMNQVPVTLTSIRKRLSLDPEAPDKFHSLKDVVWNLRKMLHQATVFYDVRFIIQFVFIILVVGVEGGVICRP</sequence>
<evidence type="ECO:0000256" key="3">
    <source>
        <dbReference type="ARBA" id="ARBA00022833"/>
    </source>
</evidence>
<feature type="domain" description="PHD-type" evidence="6">
    <location>
        <begin position="10"/>
        <end position="59"/>
    </location>
</feature>
<comment type="caution">
    <text evidence="7">The sequence shown here is derived from an EMBL/GenBank/DDBJ whole genome shotgun (WGS) entry which is preliminary data.</text>
</comment>
<accession>A0A8J2JSK6</accession>
<dbReference type="PANTHER" id="PTHR46386:SF11">
    <property type="entry name" value="AUTOIMMUNE REGULATOR"/>
    <property type="match status" value="1"/>
</dbReference>
<dbReference type="GO" id="GO:0008270">
    <property type="term" value="F:zinc ion binding"/>
    <property type="evidence" value="ECO:0007669"/>
    <property type="project" value="UniProtKB-KW"/>
</dbReference>
<dbReference type="PANTHER" id="PTHR46386">
    <property type="entry name" value="NUCLEAR BODY PROTEIN SP140"/>
    <property type="match status" value="1"/>
</dbReference>
<dbReference type="OrthoDB" id="1870062at2759"/>
<protein>
    <recommendedName>
        <fullName evidence="6">PHD-type domain-containing protein</fullName>
    </recommendedName>
</protein>
<evidence type="ECO:0000313" key="7">
    <source>
        <dbReference type="EMBL" id="CAG7725441.1"/>
    </source>
</evidence>
<dbReference type="EMBL" id="CAJVCH010122031">
    <property type="protein sequence ID" value="CAG7725441.1"/>
    <property type="molecule type" value="Genomic_DNA"/>
</dbReference>
<evidence type="ECO:0000256" key="5">
    <source>
        <dbReference type="SAM" id="Phobius"/>
    </source>
</evidence>
<dbReference type="InterPro" id="IPR019786">
    <property type="entry name" value="Zinc_finger_PHD-type_CS"/>
</dbReference>
<dbReference type="PROSITE" id="PS01359">
    <property type="entry name" value="ZF_PHD_1"/>
    <property type="match status" value="1"/>
</dbReference>
<organism evidence="7 8">
    <name type="scientific">Allacma fusca</name>
    <dbReference type="NCBI Taxonomy" id="39272"/>
    <lineage>
        <taxon>Eukaryota</taxon>
        <taxon>Metazoa</taxon>
        <taxon>Ecdysozoa</taxon>
        <taxon>Arthropoda</taxon>
        <taxon>Hexapoda</taxon>
        <taxon>Collembola</taxon>
        <taxon>Symphypleona</taxon>
        <taxon>Sminthuridae</taxon>
        <taxon>Allacma</taxon>
    </lineage>
</organism>
<keyword evidence="5" id="KW-0812">Transmembrane</keyword>
<dbReference type="InterPro" id="IPR019787">
    <property type="entry name" value="Znf_PHD-finger"/>
</dbReference>
<evidence type="ECO:0000256" key="4">
    <source>
        <dbReference type="PROSITE-ProRule" id="PRU00146"/>
    </source>
</evidence>
<keyword evidence="1" id="KW-0479">Metal-binding</keyword>
<reference evidence="7" key="1">
    <citation type="submission" date="2021-06" db="EMBL/GenBank/DDBJ databases">
        <authorList>
            <person name="Hodson N. C."/>
            <person name="Mongue J. A."/>
            <person name="Jaron S. K."/>
        </authorList>
    </citation>
    <scope>NUCLEOTIDE SEQUENCE</scope>
</reference>
<dbReference type="GO" id="GO:0000981">
    <property type="term" value="F:DNA-binding transcription factor activity, RNA polymerase II-specific"/>
    <property type="evidence" value="ECO:0007669"/>
    <property type="project" value="TreeGrafter"/>
</dbReference>
<dbReference type="PROSITE" id="PS50016">
    <property type="entry name" value="ZF_PHD_2"/>
    <property type="match status" value="1"/>
</dbReference>
<dbReference type="SMART" id="SM00249">
    <property type="entry name" value="PHD"/>
    <property type="match status" value="1"/>
</dbReference>
<keyword evidence="3" id="KW-0862">Zinc</keyword>
<feature type="transmembrane region" description="Helical" evidence="5">
    <location>
        <begin position="166"/>
        <end position="185"/>
    </location>
</feature>
<keyword evidence="5" id="KW-1133">Transmembrane helix</keyword>
<dbReference type="GO" id="GO:0005634">
    <property type="term" value="C:nucleus"/>
    <property type="evidence" value="ECO:0007669"/>
    <property type="project" value="TreeGrafter"/>
</dbReference>
<dbReference type="Proteomes" id="UP000708208">
    <property type="component" value="Unassembled WGS sequence"/>
</dbReference>
<dbReference type="InterPro" id="IPR043563">
    <property type="entry name" value="Sp110/Sp140/Sp140L-like"/>
</dbReference>
<evidence type="ECO:0000256" key="1">
    <source>
        <dbReference type="ARBA" id="ARBA00022723"/>
    </source>
</evidence>
<keyword evidence="5" id="KW-0472">Membrane</keyword>